<organism evidence="1 2">
    <name type="scientific">Gymnopilus dilepis</name>
    <dbReference type="NCBI Taxonomy" id="231916"/>
    <lineage>
        <taxon>Eukaryota</taxon>
        <taxon>Fungi</taxon>
        <taxon>Dikarya</taxon>
        <taxon>Basidiomycota</taxon>
        <taxon>Agaricomycotina</taxon>
        <taxon>Agaricomycetes</taxon>
        <taxon>Agaricomycetidae</taxon>
        <taxon>Agaricales</taxon>
        <taxon>Agaricineae</taxon>
        <taxon>Hymenogastraceae</taxon>
        <taxon>Gymnopilus</taxon>
    </lineage>
</organism>
<proteinExistence type="predicted"/>
<evidence type="ECO:0000313" key="1">
    <source>
        <dbReference type="EMBL" id="PPQ67332.1"/>
    </source>
</evidence>
<gene>
    <name evidence="1" type="ORF">CVT26_007253</name>
</gene>
<evidence type="ECO:0008006" key="3">
    <source>
        <dbReference type="Google" id="ProtNLM"/>
    </source>
</evidence>
<evidence type="ECO:0000313" key="2">
    <source>
        <dbReference type="Proteomes" id="UP000284706"/>
    </source>
</evidence>
<dbReference type="STRING" id="231916.A0A409VM35"/>
<accession>A0A409VM35</accession>
<sequence length="842" mass="96132">MTTSIRDLPPELLDDIIDLISQDKASLSRLCRTARFLLSPCQRRLFASVSLSITALSPPVSTKTDSFICLLRRSPYLASYTSHLSVSFVRVELSRADETRDRLADLLSYFCNVRRFSIRCYFRNLPAQLFVPLAQILQLPRLIQVECDGIPLGILGNCSSSLEHLAFSDALQTISPVPDTLDTEAIDGVGPAPFQFGAQRLDSLLISLPSAVTLEGIFHEQFVREIDLSRLRKLAISMPLATREEAHGQVRKLLERSSASLEIFSFTPALLRASGEQSREIIQLGICTSLRILHFRIWDLFTYGLSTEIEPTEWVATILEGIPILRKLTKIIISTDQSGPFKFTDRNSVEARHRHLDRIAKVCGHVRFPNLQKVIVHLDWSHKVMPSEVTLKKFEQSWLSSGFKPMKDSGILEISADVPLELLDDVLEEVAESRESLRALSLTCRFFLPLCQSRLFSRIDIDISSTKCDKTTQLLSLLKDSPHLATYTSDLSIEFRDISAEKTQICLASLLPYFRNIKKFSLRKHYEDRTRFYLNKQIVVSLAEILRLPSLTRVALYGAPVELVGLCSTTLKRLDYYAMGDQSKVKQEFLRELSDVVCLPKAIQLDSLWLWPFRDISHLEREKYEQTGIDFSRMRQLSITASYWTEVEANTAVPELLHACRESLEVLSLDTDFGVPNDYRFNTGKFITLGSLPSLQNLHFVLKPLILRGDQQGIHRPMDWVARTLERVSELPRLEMVVLSIPGFHLFTYGYHITTEDVQGEVQNLYRRLSNALLDQERFPALRKLVFHDDNSPLHGPGFPGHFMLRQFKSLFLPNGLKQLNEKDMLEFSFGYPYGQRWFPLI</sequence>
<dbReference type="InParanoid" id="A0A409VM35"/>
<protein>
    <recommendedName>
        <fullName evidence="3">F-box domain-containing protein</fullName>
    </recommendedName>
</protein>
<keyword evidence="2" id="KW-1185">Reference proteome</keyword>
<comment type="caution">
    <text evidence="1">The sequence shown here is derived from an EMBL/GenBank/DDBJ whole genome shotgun (WGS) entry which is preliminary data.</text>
</comment>
<dbReference type="EMBL" id="NHYE01005613">
    <property type="protein sequence ID" value="PPQ67332.1"/>
    <property type="molecule type" value="Genomic_DNA"/>
</dbReference>
<dbReference type="Proteomes" id="UP000284706">
    <property type="component" value="Unassembled WGS sequence"/>
</dbReference>
<dbReference type="OrthoDB" id="2745898at2759"/>
<dbReference type="AlphaFoldDB" id="A0A409VM35"/>
<name>A0A409VM35_9AGAR</name>
<reference evidence="1 2" key="1">
    <citation type="journal article" date="2018" name="Evol. Lett.">
        <title>Horizontal gene cluster transfer increased hallucinogenic mushroom diversity.</title>
        <authorList>
            <person name="Reynolds H.T."/>
            <person name="Vijayakumar V."/>
            <person name="Gluck-Thaler E."/>
            <person name="Korotkin H.B."/>
            <person name="Matheny P.B."/>
            <person name="Slot J.C."/>
        </authorList>
    </citation>
    <scope>NUCLEOTIDE SEQUENCE [LARGE SCALE GENOMIC DNA]</scope>
    <source>
        <strain evidence="1 2">SRW20</strain>
    </source>
</reference>